<gene>
    <name evidence="2" type="ORF">LPLAT_LOCUS10627</name>
</gene>
<keyword evidence="1" id="KW-0175">Coiled coil</keyword>
<dbReference type="AlphaFoldDB" id="A0AAV2N0A2"/>
<organism evidence="2 3">
    <name type="scientific">Lasius platythorax</name>
    <dbReference type="NCBI Taxonomy" id="488582"/>
    <lineage>
        <taxon>Eukaryota</taxon>
        <taxon>Metazoa</taxon>
        <taxon>Ecdysozoa</taxon>
        <taxon>Arthropoda</taxon>
        <taxon>Hexapoda</taxon>
        <taxon>Insecta</taxon>
        <taxon>Pterygota</taxon>
        <taxon>Neoptera</taxon>
        <taxon>Endopterygota</taxon>
        <taxon>Hymenoptera</taxon>
        <taxon>Apocrita</taxon>
        <taxon>Aculeata</taxon>
        <taxon>Formicoidea</taxon>
        <taxon>Formicidae</taxon>
        <taxon>Formicinae</taxon>
        <taxon>Lasius</taxon>
        <taxon>Lasius</taxon>
    </lineage>
</organism>
<evidence type="ECO:0000256" key="1">
    <source>
        <dbReference type="SAM" id="Coils"/>
    </source>
</evidence>
<dbReference type="Proteomes" id="UP001497644">
    <property type="component" value="Unassembled WGS sequence"/>
</dbReference>
<sequence length="208" mass="24557">MMQKDCEKSIIEVNILTQVTQCHLQVDIDTMKELKRKLDKANKKLKTANTIIGKNEKINRILRQRVRQLKNVTNNKLHRKQKFHLTLDLLHQVFHKDQIEYLKTKSEGRHLYKWSNETIEKALRLKHACGNNGYTELLCQYISLPATRTLRRRLECITFEDGICDEVFDLLRKKISNFPDERYTDCMICVDKMSLTPDEQINPCTNHG</sequence>
<feature type="coiled-coil region" evidence="1">
    <location>
        <begin position="24"/>
        <end position="51"/>
    </location>
</feature>
<name>A0AAV2N0A2_9HYME</name>
<reference evidence="2" key="1">
    <citation type="submission" date="2024-04" db="EMBL/GenBank/DDBJ databases">
        <authorList>
            <consortium name="Molecular Ecology Group"/>
        </authorList>
    </citation>
    <scope>NUCLEOTIDE SEQUENCE</scope>
</reference>
<protein>
    <recommendedName>
        <fullName evidence="4">Endonuclease-reverse transcriptase</fullName>
    </recommendedName>
</protein>
<dbReference type="EMBL" id="CAXIPU020000875">
    <property type="protein sequence ID" value="CAL1672729.1"/>
    <property type="molecule type" value="Genomic_DNA"/>
</dbReference>
<proteinExistence type="predicted"/>
<evidence type="ECO:0008006" key="4">
    <source>
        <dbReference type="Google" id="ProtNLM"/>
    </source>
</evidence>
<accession>A0AAV2N0A2</accession>
<comment type="caution">
    <text evidence="2">The sequence shown here is derived from an EMBL/GenBank/DDBJ whole genome shotgun (WGS) entry which is preliminary data.</text>
</comment>
<evidence type="ECO:0000313" key="2">
    <source>
        <dbReference type="EMBL" id="CAL1672729.1"/>
    </source>
</evidence>
<keyword evidence="3" id="KW-1185">Reference proteome</keyword>
<evidence type="ECO:0000313" key="3">
    <source>
        <dbReference type="Proteomes" id="UP001497644"/>
    </source>
</evidence>